<reference evidence="1" key="1">
    <citation type="submission" date="2020-04" db="EMBL/GenBank/DDBJ databases">
        <title>Hybrid Assembly of Korean Phytophthora infestans isolates.</title>
        <authorList>
            <person name="Prokchorchik M."/>
            <person name="Lee Y."/>
            <person name="Seo J."/>
            <person name="Cho J.-H."/>
            <person name="Park Y.-E."/>
            <person name="Jang D.-C."/>
            <person name="Im J.-S."/>
            <person name="Choi J.-G."/>
            <person name="Park H.-J."/>
            <person name="Lee G.-B."/>
            <person name="Lee Y.-G."/>
            <person name="Hong S.-Y."/>
            <person name="Cho K."/>
            <person name="Sohn K.H."/>
        </authorList>
    </citation>
    <scope>NUCLEOTIDE SEQUENCE</scope>
    <source>
        <strain evidence="1">KR_1_A1</strain>
    </source>
</reference>
<dbReference type="EMBL" id="WSZM01000092">
    <property type="protein sequence ID" value="KAF4043205.1"/>
    <property type="molecule type" value="Genomic_DNA"/>
</dbReference>
<dbReference type="AlphaFoldDB" id="A0A833WN52"/>
<sequence>MHQEVLGRQRLMYGERLQQHPVVQDEAFAAQAHTDTNRLLHHPVVHDEALAAQVHAGHNHPQVSHNQQDARCSQRQAVLFSQGFLQATITRELIQPRRQSSVEICLRPQTNTK</sequence>
<dbReference type="Proteomes" id="UP000602510">
    <property type="component" value="Unassembled WGS sequence"/>
</dbReference>
<name>A0A833WN52_PHYIN</name>
<evidence type="ECO:0000313" key="2">
    <source>
        <dbReference type="Proteomes" id="UP000602510"/>
    </source>
</evidence>
<proteinExistence type="predicted"/>
<keyword evidence="2" id="KW-1185">Reference proteome</keyword>
<organism evidence="1 2">
    <name type="scientific">Phytophthora infestans</name>
    <name type="common">Potato late blight agent</name>
    <name type="synonym">Botrytis infestans</name>
    <dbReference type="NCBI Taxonomy" id="4787"/>
    <lineage>
        <taxon>Eukaryota</taxon>
        <taxon>Sar</taxon>
        <taxon>Stramenopiles</taxon>
        <taxon>Oomycota</taxon>
        <taxon>Peronosporomycetes</taxon>
        <taxon>Peronosporales</taxon>
        <taxon>Peronosporaceae</taxon>
        <taxon>Phytophthora</taxon>
    </lineage>
</organism>
<comment type="caution">
    <text evidence="1">The sequence shown here is derived from an EMBL/GenBank/DDBJ whole genome shotgun (WGS) entry which is preliminary data.</text>
</comment>
<evidence type="ECO:0000313" key="1">
    <source>
        <dbReference type="EMBL" id="KAF4043205.1"/>
    </source>
</evidence>
<gene>
    <name evidence="1" type="ORF">GN244_ATG04687</name>
</gene>
<accession>A0A833WN52</accession>
<protein>
    <submittedName>
        <fullName evidence="1">Uncharacterized protein</fullName>
    </submittedName>
</protein>